<dbReference type="Pfam" id="PF07103">
    <property type="entry name" value="DUF1365"/>
    <property type="match status" value="1"/>
</dbReference>
<gene>
    <name evidence="2" type="ORF">POM88_025491</name>
</gene>
<dbReference type="EMBL" id="JAUIZM010000006">
    <property type="protein sequence ID" value="KAK1378747.1"/>
    <property type="molecule type" value="Genomic_DNA"/>
</dbReference>
<dbReference type="PANTHER" id="PTHR33973:SF4">
    <property type="entry name" value="OS07G0153300 PROTEIN"/>
    <property type="match status" value="1"/>
</dbReference>
<dbReference type="AlphaFoldDB" id="A0AAD8I683"/>
<keyword evidence="3" id="KW-1185">Reference proteome</keyword>
<feature type="transmembrane region" description="Helical" evidence="1">
    <location>
        <begin position="6"/>
        <end position="31"/>
    </location>
</feature>
<protein>
    <submittedName>
        <fullName evidence="2">Plasmid partition ParA protein</fullName>
    </submittedName>
</protein>
<keyword evidence="1" id="KW-1133">Transmembrane helix</keyword>
<dbReference type="InterPro" id="IPR010775">
    <property type="entry name" value="DUF1365"/>
</dbReference>
<dbReference type="Proteomes" id="UP001237642">
    <property type="component" value="Unassembled WGS sequence"/>
</dbReference>
<accession>A0AAD8I683</accession>
<dbReference type="PANTHER" id="PTHR33973">
    <property type="entry name" value="OS07G0153300 PROTEIN"/>
    <property type="match status" value="1"/>
</dbReference>
<proteinExistence type="predicted"/>
<name>A0AAD8I683_9APIA</name>
<reference evidence="2" key="1">
    <citation type="submission" date="2023-02" db="EMBL/GenBank/DDBJ databases">
        <title>Genome of toxic invasive species Heracleum sosnowskyi carries increased number of genes despite the absence of recent whole-genome duplications.</title>
        <authorList>
            <person name="Schelkunov M."/>
            <person name="Shtratnikova V."/>
            <person name="Makarenko M."/>
            <person name="Klepikova A."/>
            <person name="Omelchenko D."/>
            <person name="Novikova G."/>
            <person name="Obukhova E."/>
            <person name="Bogdanov V."/>
            <person name="Penin A."/>
            <person name="Logacheva M."/>
        </authorList>
    </citation>
    <scope>NUCLEOTIDE SEQUENCE</scope>
    <source>
        <strain evidence="2">Hsosn_3</strain>
        <tissue evidence="2">Leaf</tissue>
    </source>
</reference>
<keyword evidence="1" id="KW-0812">Transmembrane</keyword>
<comment type="caution">
    <text evidence="2">The sequence shown here is derived from an EMBL/GenBank/DDBJ whole genome shotgun (WGS) entry which is preliminary data.</text>
</comment>
<organism evidence="2 3">
    <name type="scientific">Heracleum sosnowskyi</name>
    <dbReference type="NCBI Taxonomy" id="360622"/>
    <lineage>
        <taxon>Eukaryota</taxon>
        <taxon>Viridiplantae</taxon>
        <taxon>Streptophyta</taxon>
        <taxon>Embryophyta</taxon>
        <taxon>Tracheophyta</taxon>
        <taxon>Spermatophyta</taxon>
        <taxon>Magnoliopsida</taxon>
        <taxon>eudicotyledons</taxon>
        <taxon>Gunneridae</taxon>
        <taxon>Pentapetalae</taxon>
        <taxon>asterids</taxon>
        <taxon>campanulids</taxon>
        <taxon>Apiales</taxon>
        <taxon>Apiaceae</taxon>
        <taxon>Apioideae</taxon>
        <taxon>apioid superclade</taxon>
        <taxon>Tordylieae</taxon>
        <taxon>Tordyliinae</taxon>
        <taxon>Heracleum</taxon>
    </lineage>
</organism>
<sequence>MDDGRLLPLVVFCYLIYTTLTSLTLSIVLLIRYTLSKFCGLFCSRVDDDAISLYEGTVIHDRRHPVNHCFKIPVRFALIDLDRSSYIPPNHLSSEEARSIAGTNGPVLLLTVPPSVGYQRSPFSLYYCYDLQESFNKILKYCIAEVTNSPWGEQVRFIFNPNSDRVAKSLHISPFMDMLGDWHMKTKSPGKNLSVSILVKHPELGNYFTASLIAKKILITSDVDYALFFWLKPQIGAILAYWQSFQLLLKNVQFLEHPKYKKPGYIEESLKSAQERGCCMAFPGNSDENLHGDARDRWYSWKPMKWPWV</sequence>
<evidence type="ECO:0000256" key="1">
    <source>
        <dbReference type="SAM" id="Phobius"/>
    </source>
</evidence>
<evidence type="ECO:0000313" key="2">
    <source>
        <dbReference type="EMBL" id="KAK1378747.1"/>
    </source>
</evidence>
<keyword evidence="1" id="KW-0472">Membrane</keyword>
<reference evidence="2" key="2">
    <citation type="submission" date="2023-05" db="EMBL/GenBank/DDBJ databases">
        <authorList>
            <person name="Schelkunov M.I."/>
        </authorList>
    </citation>
    <scope>NUCLEOTIDE SEQUENCE</scope>
    <source>
        <strain evidence="2">Hsosn_3</strain>
        <tissue evidence="2">Leaf</tissue>
    </source>
</reference>
<evidence type="ECO:0000313" key="3">
    <source>
        <dbReference type="Proteomes" id="UP001237642"/>
    </source>
</evidence>